<feature type="compositionally biased region" description="Basic and acidic residues" evidence="1">
    <location>
        <begin position="1"/>
        <end position="17"/>
    </location>
</feature>
<name>A0A2T3Z701_TRIA4</name>
<dbReference type="Proteomes" id="UP000240493">
    <property type="component" value="Unassembled WGS sequence"/>
</dbReference>
<evidence type="ECO:0000313" key="3">
    <source>
        <dbReference type="Proteomes" id="UP000240493"/>
    </source>
</evidence>
<organism evidence="2 3">
    <name type="scientific">Trichoderma asperellum (strain ATCC 204424 / CBS 433.97 / NBRC 101777)</name>
    <dbReference type="NCBI Taxonomy" id="1042311"/>
    <lineage>
        <taxon>Eukaryota</taxon>
        <taxon>Fungi</taxon>
        <taxon>Dikarya</taxon>
        <taxon>Ascomycota</taxon>
        <taxon>Pezizomycotina</taxon>
        <taxon>Sordariomycetes</taxon>
        <taxon>Hypocreomycetidae</taxon>
        <taxon>Hypocreales</taxon>
        <taxon>Hypocreaceae</taxon>
        <taxon>Trichoderma</taxon>
    </lineage>
</organism>
<keyword evidence="3" id="KW-1185">Reference proteome</keyword>
<feature type="region of interest" description="Disordered" evidence="1">
    <location>
        <begin position="1"/>
        <end position="42"/>
    </location>
</feature>
<evidence type="ECO:0000313" key="2">
    <source>
        <dbReference type="EMBL" id="PTB40584.1"/>
    </source>
</evidence>
<gene>
    <name evidence="2" type="ORF">M441DRAFT_47124</name>
</gene>
<accession>A0A2T3Z701</accession>
<feature type="compositionally biased region" description="Polar residues" evidence="1">
    <location>
        <begin position="147"/>
        <end position="157"/>
    </location>
</feature>
<evidence type="ECO:0000256" key="1">
    <source>
        <dbReference type="SAM" id="MobiDB-lite"/>
    </source>
</evidence>
<protein>
    <submittedName>
        <fullName evidence="2">Uncharacterized protein</fullName>
    </submittedName>
</protein>
<proteinExistence type="predicted"/>
<feature type="region of interest" description="Disordered" evidence="1">
    <location>
        <begin position="80"/>
        <end position="159"/>
    </location>
</feature>
<dbReference type="EMBL" id="KZ679262">
    <property type="protein sequence ID" value="PTB40584.1"/>
    <property type="molecule type" value="Genomic_DNA"/>
</dbReference>
<dbReference type="AlphaFoldDB" id="A0A2T3Z701"/>
<feature type="compositionally biased region" description="Basic and acidic residues" evidence="1">
    <location>
        <begin position="118"/>
        <end position="131"/>
    </location>
</feature>
<sequence>MADDGKREGGNKVERGRARIAGQMRRGWTQSSSAASAPVHAGTSRSYVHVHARRGANFPCRSAATVAAVLIALRYRTERRCSAQSRAKTGHRQGTARAPACLAGAQHEEVPGARGTGHKHEHERGSQRGDAARSSTQSRTAASPSSMWQSPEGSQTAARRRCVRAAPGLLATMYEYCMHGHGLGRDYGTSSGT</sequence>
<feature type="compositionally biased region" description="Low complexity" evidence="1">
    <location>
        <begin position="132"/>
        <end position="146"/>
    </location>
</feature>
<reference evidence="2 3" key="1">
    <citation type="submission" date="2016-07" db="EMBL/GenBank/DDBJ databases">
        <title>Multiple horizontal gene transfer events from other fungi enriched the ability of initially mycotrophic Trichoderma (Ascomycota) to feed on dead plant biomass.</title>
        <authorList>
            <consortium name="DOE Joint Genome Institute"/>
            <person name="Aerts A."/>
            <person name="Atanasova L."/>
            <person name="Chenthamara K."/>
            <person name="Zhang J."/>
            <person name="Grujic M."/>
            <person name="Henrissat B."/>
            <person name="Kuo A."/>
            <person name="Salamov A."/>
            <person name="Lipzen A."/>
            <person name="Labutti K."/>
            <person name="Barry K."/>
            <person name="Miao Y."/>
            <person name="Rahimi M.J."/>
            <person name="Shen Q."/>
            <person name="Grigoriev I.V."/>
            <person name="Kubicek C.P."/>
            <person name="Druzhinina I.S."/>
        </authorList>
    </citation>
    <scope>NUCLEOTIDE SEQUENCE [LARGE SCALE GENOMIC DNA]</scope>
    <source>
        <strain evidence="2 3">CBS 433.97</strain>
    </source>
</reference>